<dbReference type="Gene3D" id="3.40.50.2000">
    <property type="entry name" value="Glycogen Phosphorylase B"/>
    <property type="match status" value="2"/>
</dbReference>
<dbReference type="GO" id="GO:0016757">
    <property type="term" value="F:glycosyltransferase activity"/>
    <property type="evidence" value="ECO:0007669"/>
    <property type="project" value="TreeGrafter"/>
</dbReference>
<dbReference type="EMBL" id="ATHL01000041">
    <property type="protein sequence ID" value="EQB18297.1"/>
    <property type="molecule type" value="Genomic_DNA"/>
</dbReference>
<dbReference type="Proteomes" id="UP000015527">
    <property type="component" value="Unassembled WGS sequence"/>
</dbReference>
<protein>
    <recommendedName>
        <fullName evidence="1">Glycosyltransferase subfamily 4-like N-terminal domain-containing protein</fullName>
    </recommendedName>
</protein>
<sequence>MTRVLHVLDHSLPMHSGYTFRTRAILKAQQAMGFEVRSITGIRHKAEGPDVEEADGLLFHRTEGKAAGPAGLREMREIGLFADSIDRLVRDWRPDVLHAHSPSLCGAAAGRVARRHGIPLVYEIRAFWEDAAVGNGTGSEGSLKYRLTRALENRVVGRADAVVTICDGLRIDLIARGVPAEKISKMPNGVDLDLFGTPRARDAALARELGLEAEGKPCPVIGFIGSFYDYEGLDDLIAAMPLLLARQPQARLLLVGGGPREEA</sequence>
<dbReference type="AlphaFoldDB" id="T0HZ19"/>
<dbReference type="InterPro" id="IPR028098">
    <property type="entry name" value="Glyco_trans_4-like_N"/>
</dbReference>
<dbReference type="RefSeq" id="WP_021233003.1">
    <property type="nucleotide sequence ID" value="NZ_ATHL01000041.1"/>
</dbReference>
<dbReference type="PANTHER" id="PTHR45947">
    <property type="entry name" value="SULFOQUINOVOSYL TRANSFERASE SQD2"/>
    <property type="match status" value="1"/>
</dbReference>
<accession>T0HZ19</accession>
<organism evidence="2 3">
    <name type="scientific">Novosphingobium lindaniclasticum LE124</name>
    <dbReference type="NCBI Taxonomy" id="1096930"/>
    <lineage>
        <taxon>Bacteria</taxon>
        <taxon>Pseudomonadati</taxon>
        <taxon>Pseudomonadota</taxon>
        <taxon>Alphaproteobacteria</taxon>
        <taxon>Sphingomonadales</taxon>
        <taxon>Sphingomonadaceae</taxon>
        <taxon>Novosphingobium</taxon>
    </lineage>
</organism>
<dbReference type="Pfam" id="PF13579">
    <property type="entry name" value="Glyco_trans_4_4"/>
    <property type="match status" value="1"/>
</dbReference>
<comment type="caution">
    <text evidence="2">The sequence shown here is derived from an EMBL/GenBank/DDBJ whole genome shotgun (WGS) entry which is preliminary data.</text>
</comment>
<feature type="non-terminal residue" evidence="2">
    <location>
        <position position="263"/>
    </location>
</feature>
<evidence type="ECO:0000313" key="2">
    <source>
        <dbReference type="EMBL" id="EQB18297.1"/>
    </source>
</evidence>
<name>T0HZ19_9SPHN</name>
<gene>
    <name evidence="2" type="ORF">L284_05230</name>
</gene>
<dbReference type="eggNOG" id="COG0438">
    <property type="taxonomic scope" value="Bacteria"/>
</dbReference>
<evidence type="ECO:0000259" key="1">
    <source>
        <dbReference type="Pfam" id="PF13579"/>
    </source>
</evidence>
<dbReference type="InterPro" id="IPR050194">
    <property type="entry name" value="Glycosyltransferase_grp1"/>
</dbReference>
<proteinExistence type="predicted"/>
<feature type="domain" description="Glycosyltransferase subfamily 4-like N-terminal" evidence="1">
    <location>
        <begin position="17"/>
        <end position="189"/>
    </location>
</feature>
<dbReference type="PANTHER" id="PTHR45947:SF3">
    <property type="entry name" value="SULFOQUINOVOSYL TRANSFERASE SQD2"/>
    <property type="match status" value="1"/>
</dbReference>
<keyword evidence="3" id="KW-1185">Reference proteome</keyword>
<reference evidence="2 3" key="1">
    <citation type="journal article" date="2013" name="Genome Announc.">
        <title>Genome Sequence of Novosphingobium lindaniclasticum LE124T, Isolated from a Hexachlorocyclohexane Dumpsite.</title>
        <authorList>
            <person name="Saxena A."/>
            <person name="Nayyar N."/>
            <person name="Sangwan N."/>
            <person name="Kumari R."/>
            <person name="Khurana J.P."/>
            <person name="Lal R."/>
        </authorList>
    </citation>
    <scope>NUCLEOTIDE SEQUENCE [LARGE SCALE GENOMIC DNA]</scope>
    <source>
        <strain evidence="2 3">LE124</strain>
    </source>
</reference>
<evidence type="ECO:0000313" key="3">
    <source>
        <dbReference type="Proteomes" id="UP000015527"/>
    </source>
</evidence>
<dbReference type="OrthoDB" id="9790710at2"/>
<dbReference type="Pfam" id="PF13692">
    <property type="entry name" value="Glyco_trans_1_4"/>
    <property type="match status" value="1"/>
</dbReference>
<dbReference type="SUPFAM" id="SSF53756">
    <property type="entry name" value="UDP-Glycosyltransferase/glycogen phosphorylase"/>
    <property type="match status" value="1"/>
</dbReference>